<dbReference type="VEuPathDB" id="AmoebaDB:NF0127370"/>
<dbReference type="Gene3D" id="3.40.50.1220">
    <property type="entry name" value="TPP-binding domain"/>
    <property type="match status" value="1"/>
</dbReference>
<feature type="region of interest" description="Disordered" evidence="9">
    <location>
        <begin position="1"/>
        <end position="31"/>
    </location>
</feature>
<dbReference type="InterPro" id="IPR001607">
    <property type="entry name" value="Znf_UBP"/>
</dbReference>
<comment type="caution">
    <text evidence="12">The sequence shown here is derived from an EMBL/GenBank/DDBJ whole genome shotgun (WGS) entry which is preliminary data.</text>
</comment>
<dbReference type="OMA" id="ARCIECQ"/>
<dbReference type="PANTHER" id="PTHR11085:SF6">
    <property type="entry name" value="NAD-DEPENDENT PROTEIN DEACETYLASE SIRTUIN-2"/>
    <property type="match status" value="1"/>
</dbReference>
<dbReference type="SUPFAM" id="SSF52467">
    <property type="entry name" value="DHS-like NAD/FAD-binding domain"/>
    <property type="match status" value="1"/>
</dbReference>
<dbReference type="Proteomes" id="UP000444721">
    <property type="component" value="Unassembled WGS sequence"/>
</dbReference>
<sequence>MISTPSSSSGGSSEDDHHQNNKNHSTPNNKSYEIEGVGFAVEPLRNCPHFSDPNCFNMPYQDRKALKTLFSTIMTKLEDSNTDTASAPCSVCGDRAENWFCLQCHSVCCSRYRKAHMMNHFESTHHPMVLSLADLSIYCYECDAYVENPEMTRLMLRELHFAKFGEYPGGRDASVEIGEAIERLKVDQRKIREIEEQERQANEESYRAFEILAEKIAQAEEKQIICLTGAGLSTSAGIPDFRTPGTGLYDNLQKYNLPRPTAIFELDYFHENPKPFFLLSRDFISTGYKPTRAHYFIRLLEKKGKLLRLYTQNIDGLEAKSGVSDDVLVNCHGMYDTAHCTKCRKKYTLAEVVQKIGTAEDVVVPLCDKCGGYVKPDIVLFGEDLPHRFSKCVKADLKNTASKCKLFIVIGTSLTVHPVAMLPELVKKGCTRALLNREKAGPFKQHEGYVTEIGEESNYLDLFLGGADLTIDESVDRLCKLLGWEEELEELVKQGPVDLVEKSKDEEEH</sequence>
<keyword evidence="4 6" id="KW-0862">Zinc</keyword>
<feature type="active site" description="Proton acceptor" evidence="6">
    <location>
        <position position="332"/>
    </location>
</feature>
<evidence type="ECO:0000256" key="6">
    <source>
        <dbReference type="PROSITE-ProRule" id="PRU00236"/>
    </source>
</evidence>
<organism evidence="12 13">
    <name type="scientific">Naegleria fowleri</name>
    <name type="common">Brain eating amoeba</name>
    <dbReference type="NCBI Taxonomy" id="5763"/>
    <lineage>
        <taxon>Eukaryota</taxon>
        <taxon>Discoba</taxon>
        <taxon>Heterolobosea</taxon>
        <taxon>Tetramitia</taxon>
        <taxon>Eutetramitia</taxon>
        <taxon>Vahlkampfiidae</taxon>
        <taxon>Naegleria</taxon>
    </lineage>
</organism>
<proteinExistence type="predicted"/>
<dbReference type="GeneID" id="68110122"/>
<dbReference type="SMART" id="SM00290">
    <property type="entry name" value="ZnF_UBP"/>
    <property type="match status" value="1"/>
</dbReference>
<gene>
    <name evidence="12" type="ORF">FDP41_002904</name>
</gene>
<dbReference type="Pfam" id="PF02148">
    <property type="entry name" value="zf-UBP"/>
    <property type="match status" value="1"/>
</dbReference>
<evidence type="ECO:0000256" key="9">
    <source>
        <dbReference type="SAM" id="MobiDB-lite"/>
    </source>
</evidence>
<accession>A0A6A5BZI4</accession>
<comment type="cofactor">
    <cofactor evidence="1">
        <name>Zn(2+)</name>
        <dbReference type="ChEBI" id="CHEBI:29105"/>
    </cofactor>
</comment>
<evidence type="ECO:0000259" key="11">
    <source>
        <dbReference type="PROSITE" id="PS50305"/>
    </source>
</evidence>
<dbReference type="Pfam" id="PF02146">
    <property type="entry name" value="SIR2"/>
    <property type="match status" value="1"/>
</dbReference>
<dbReference type="PROSITE" id="PS50271">
    <property type="entry name" value="ZF_UBP"/>
    <property type="match status" value="1"/>
</dbReference>
<feature type="compositionally biased region" description="Polar residues" evidence="9">
    <location>
        <begin position="22"/>
        <end position="31"/>
    </location>
</feature>
<dbReference type="InterPro" id="IPR003000">
    <property type="entry name" value="Sirtuin"/>
</dbReference>
<dbReference type="EMBL" id="VFQX01000030">
    <property type="protein sequence ID" value="KAF0978389.1"/>
    <property type="molecule type" value="Genomic_DNA"/>
</dbReference>
<evidence type="ECO:0000256" key="5">
    <source>
        <dbReference type="ARBA" id="ARBA00023027"/>
    </source>
</evidence>
<dbReference type="Gene3D" id="3.30.40.10">
    <property type="entry name" value="Zinc/RING finger domain, C3HC4 (zinc finger)"/>
    <property type="match status" value="1"/>
</dbReference>
<evidence type="ECO:0000256" key="3">
    <source>
        <dbReference type="ARBA" id="ARBA00022723"/>
    </source>
</evidence>
<feature type="domain" description="Deacetylase sirtuin-type" evidence="11">
    <location>
        <begin position="202"/>
        <end position="485"/>
    </location>
</feature>
<keyword evidence="13" id="KW-1185">Reference proteome</keyword>
<dbReference type="GO" id="GO:0005634">
    <property type="term" value="C:nucleus"/>
    <property type="evidence" value="ECO:0007669"/>
    <property type="project" value="TreeGrafter"/>
</dbReference>
<keyword evidence="2" id="KW-0808">Transferase</keyword>
<dbReference type="GO" id="GO:0070403">
    <property type="term" value="F:NAD+ binding"/>
    <property type="evidence" value="ECO:0007669"/>
    <property type="project" value="InterPro"/>
</dbReference>
<evidence type="ECO:0000256" key="4">
    <source>
        <dbReference type="ARBA" id="ARBA00022833"/>
    </source>
</evidence>
<dbReference type="OrthoDB" id="420264at2759"/>
<dbReference type="SUPFAM" id="SSF57850">
    <property type="entry name" value="RING/U-box"/>
    <property type="match status" value="1"/>
</dbReference>
<dbReference type="Gene3D" id="3.30.1600.10">
    <property type="entry name" value="SIR2/SIRT2 'Small Domain"/>
    <property type="match status" value="1"/>
</dbReference>
<dbReference type="VEuPathDB" id="AmoebaDB:FDP41_002904"/>
<dbReference type="GO" id="GO:0017136">
    <property type="term" value="F:histone deacetylase activity, NAD-dependent"/>
    <property type="evidence" value="ECO:0007669"/>
    <property type="project" value="TreeGrafter"/>
</dbReference>
<evidence type="ECO:0000313" key="13">
    <source>
        <dbReference type="Proteomes" id="UP000444721"/>
    </source>
</evidence>
<keyword evidence="3 6" id="KW-0479">Metal-binding</keyword>
<reference evidence="12 13" key="1">
    <citation type="journal article" date="2019" name="Sci. Rep.">
        <title>Nanopore sequencing improves the draft genome of the human pathogenic amoeba Naegleria fowleri.</title>
        <authorList>
            <person name="Liechti N."/>
            <person name="Schurch N."/>
            <person name="Bruggmann R."/>
            <person name="Wittwer M."/>
        </authorList>
    </citation>
    <scope>NUCLEOTIDE SEQUENCE [LARGE SCALE GENOMIC DNA]</scope>
    <source>
        <strain evidence="12 13">ATCC 30894</strain>
    </source>
</reference>
<dbReference type="RefSeq" id="XP_044563102.1">
    <property type="nucleotide sequence ID" value="XM_044706150.1"/>
</dbReference>
<keyword evidence="7" id="KW-0863">Zinc-finger</keyword>
<feature type="compositionally biased region" description="Low complexity" evidence="9">
    <location>
        <begin position="1"/>
        <end position="12"/>
    </location>
</feature>
<dbReference type="PROSITE" id="PS50305">
    <property type="entry name" value="SIRTUIN"/>
    <property type="match status" value="1"/>
</dbReference>
<feature type="binding site" evidence="6">
    <location>
        <position position="343"/>
    </location>
    <ligand>
        <name>Zn(2+)</name>
        <dbReference type="ChEBI" id="CHEBI:29105"/>
    </ligand>
</feature>
<keyword evidence="5" id="KW-0520">NAD</keyword>
<name>A0A6A5BZI4_NAEFO</name>
<dbReference type="InterPro" id="IPR026590">
    <property type="entry name" value="Ssirtuin_cat_dom"/>
</dbReference>
<evidence type="ECO:0000259" key="10">
    <source>
        <dbReference type="PROSITE" id="PS50271"/>
    </source>
</evidence>
<dbReference type="InterPro" id="IPR029035">
    <property type="entry name" value="DHS-like_NAD/FAD-binding_dom"/>
</dbReference>
<dbReference type="GO" id="GO:0008270">
    <property type="term" value="F:zinc ion binding"/>
    <property type="evidence" value="ECO:0007669"/>
    <property type="project" value="UniProtKB-KW"/>
</dbReference>
<feature type="domain" description="UBP-type" evidence="10">
    <location>
        <begin position="69"/>
        <end position="166"/>
    </location>
</feature>
<dbReference type="InterPro" id="IPR050134">
    <property type="entry name" value="NAD-dep_sirtuin_deacylases"/>
</dbReference>
<evidence type="ECO:0000256" key="2">
    <source>
        <dbReference type="ARBA" id="ARBA00022679"/>
    </source>
</evidence>
<dbReference type="PANTHER" id="PTHR11085">
    <property type="entry name" value="NAD-DEPENDENT PROTEIN DEACYLASE SIRTUIN-5, MITOCHONDRIAL-RELATED"/>
    <property type="match status" value="1"/>
</dbReference>
<feature type="binding site" evidence="6">
    <location>
        <position position="370"/>
    </location>
    <ligand>
        <name>Zn(2+)</name>
        <dbReference type="ChEBI" id="CHEBI:29105"/>
    </ligand>
</feature>
<evidence type="ECO:0000256" key="8">
    <source>
        <dbReference type="SAM" id="Coils"/>
    </source>
</evidence>
<protein>
    <recommendedName>
        <fullName evidence="14">Deacetylase sirtuin-type domain-containing protein</fullName>
    </recommendedName>
</protein>
<evidence type="ECO:0000256" key="7">
    <source>
        <dbReference type="PROSITE-ProRule" id="PRU00502"/>
    </source>
</evidence>
<feature type="binding site" evidence="6">
    <location>
        <position position="340"/>
    </location>
    <ligand>
        <name>Zn(2+)</name>
        <dbReference type="ChEBI" id="CHEBI:29105"/>
    </ligand>
</feature>
<evidence type="ECO:0000256" key="1">
    <source>
        <dbReference type="ARBA" id="ARBA00001947"/>
    </source>
</evidence>
<dbReference type="VEuPathDB" id="AmoebaDB:NfTy_055700"/>
<evidence type="ECO:0008006" key="14">
    <source>
        <dbReference type="Google" id="ProtNLM"/>
    </source>
</evidence>
<dbReference type="AlphaFoldDB" id="A0A6A5BZI4"/>
<dbReference type="InterPro" id="IPR026591">
    <property type="entry name" value="Sirtuin_cat_small_dom_sf"/>
</dbReference>
<dbReference type="InterPro" id="IPR013083">
    <property type="entry name" value="Znf_RING/FYVE/PHD"/>
</dbReference>
<keyword evidence="8" id="KW-0175">Coiled coil</keyword>
<feature type="binding site" evidence="6">
    <location>
        <position position="367"/>
    </location>
    <ligand>
        <name>Zn(2+)</name>
        <dbReference type="ChEBI" id="CHEBI:29105"/>
    </ligand>
</feature>
<evidence type="ECO:0000313" key="12">
    <source>
        <dbReference type="EMBL" id="KAF0978389.1"/>
    </source>
</evidence>
<feature type="coiled-coil region" evidence="8">
    <location>
        <begin position="177"/>
        <end position="222"/>
    </location>
</feature>